<dbReference type="EMBL" id="CP096659">
    <property type="protein sequence ID" value="UPV76016.1"/>
    <property type="molecule type" value="Genomic_DNA"/>
</dbReference>
<evidence type="ECO:0000313" key="1">
    <source>
        <dbReference type="EMBL" id="UPV76016.1"/>
    </source>
</evidence>
<accession>A0A8U0HZC7</accession>
<protein>
    <recommendedName>
        <fullName evidence="3">ATP-grasp domain-containing protein</fullName>
    </recommendedName>
</protein>
<evidence type="ECO:0000313" key="2">
    <source>
        <dbReference type="Proteomes" id="UP000830729"/>
    </source>
</evidence>
<organism evidence="1 2">
    <name type="scientific">Halorussus limi</name>
    <dbReference type="NCBI Taxonomy" id="2938695"/>
    <lineage>
        <taxon>Archaea</taxon>
        <taxon>Methanobacteriati</taxon>
        <taxon>Methanobacteriota</taxon>
        <taxon>Stenosarchaea group</taxon>
        <taxon>Halobacteria</taxon>
        <taxon>Halobacteriales</taxon>
        <taxon>Haladaptataceae</taxon>
        <taxon>Halorussus</taxon>
    </lineage>
</organism>
<sequence length="266" mass="30976">MASPVSLYFSDFADERGRVDYYWSRLRSLDVPVPDTTFVALDATDDGYRWETDEILAFMDEADRHRAFVRTQFKAATVRLREGSFVPRPDADAVDRTVESLLNQNDEQGWPHGGSLVVREWLDLDFCRFPSHSCHPSVRFFVSDGEVIGRTPVEPEASEMVCDGRYEYVEPILEDASFETPRRYAERIAAEFDEATWGVDFVVDARGDWYCTEFNFNGVYWNRLEERWWDMCGQGDFEPFGPTELHSAALWGVRPESADEERDRWW</sequence>
<dbReference type="RefSeq" id="WP_248652053.1">
    <property type="nucleotide sequence ID" value="NZ_CP096659.1"/>
</dbReference>
<reference evidence="1 2" key="1">
    <citation type="submission" date="2022-04" db="EMBL/GenBank/DDBJ databases">
        <title>Diverse halophilic archaea isolated from saline environments.</title>
        <authorList>
            <person name="Cui H.-L."/>
        </authorList>
    </citation>
    <scope>NUCLEOTIDE SEQUENCE [LARGE SCALE GENOMIC DNA]</scope>
    <source>
        <strain evidence="1 2">XZYJT49</strain>
    </source>
</reference>
<gene>
    <name evidence="1" type="ORF">M0R89_08140</name>
</gene>
<dbReference type="GeneID" id="72185161"/>
<name>A0A8U0HZC7_9EURY</name>
<dbReference type="AlphaFoldDB" id="A0A8U0HZC7"/>
<evidence type="ECO:0008006" key="3">
    <source>
        <dbReference type="Google" id="ProtNLM"/>
    </source>
</evidence>
<keyword evidence="2" id="KW-1185">Reference proteome</keyword>
<dbReference type="Proteomes" id="UP000830729">
    <property type="component" value="Chromosome"/>
</dbReference>
<proteinExistence type="predicted"/>
<dbReference type="KEGG" id="halx:M0R89_08140"/>